<dbReference type="GO" id="GO:0000785">
    <property type="term" value="C:chromatin"/>
    <property type="evidence" value="ECO:0007669"/>
    <property type="project" value="TreeGrafter"/>
</dbReference>
<dbReference type="GO" id="GO:0008270">
    <property type="term" value="F:zinc ion binding"/>
    <property type="evidence" value="ECO:0007669"/>
    <property type="project" value="InterPro"/>
</dbReference>
<reference evidence="2" key="3">
    <citation type="submission" date="2025-09" db="UniProtKB">
        <authorList>
            <consortium name="Ensembl"/>
        </authorList>
    </citation>
    <scope>IDENTIFICATION</scope>
</reference>
<dbReference type="GO" id="GO:0046974">
    <property type="term" value="F:histone H3K9 methyltransferase activity"/>
    <property type="evidence" value="ECO:0007669"/>
    <property type="project" value="TreeGrafter"/>
</dbReference>
<dbReference type="HOGENOM" id="CLU_3129548_0_0_1"/>
<dbReference type="AlphaFoldDB" id="G1Q657"/>
<dbReference type="eggNOG" id="KOG1082">
    <property type="taxonomic scope" value="Eukaryota"/>
</dbReference>
<dbReference type="GO" id="GO:0002039">
    <property type="term" value="F:p53 binding"/>
    <property type="evidence" value="ECO:0007669"/>
    <property type="project" value="InterPro"/>
</dbReference>
<dbReference type="InterPro" id="IPR043550">
    <property type="entry name" value="EHMT1/EHMT2"/>
</dbReference>
<dbReference type="InParanoid" id="G1Q657"/>
<dbReference type="GO" id="GO:0005634">
    <property type="term" value="C:nucleus"/>
    <property type="evidence" value="ECO:0007669"/>
    <property type="project" value="TreeGrafter"/>
</dbReference>
<dbReference type="EMBL" id="AAPE02047988">
    <property type="status" value="NOT_ANNOTATED_CDS"/>
    <property type="molecule type" value="Genomic_DNA"/>
</dbReference>
<evidence type="ECO:0000313" key="2">
    <source>
        <dbReference type="Ensembl" id="ENSMLUP00000019190.1"/>
    </source>
</evidence>
<name>G1Q657_MYOLU</name>
<proteinExistence type="predicted"/>
<evidence type="ECO:0000259" key="1">
    <source>
        <dbReference type="Pfam" id="PF21533"/>
    </source>
</evidence>
<reference evidence="2 3" key="1">
    <citation type="journal article" date="2011" name="Nature">
        <title>A high-resolution map of human evolutionary constraint using 29 mammals.</title>
        <authorList>
            <person name="Lindblad-Toh K."/>
            <person name="Garber M."/>
            <person name="Zuk O."/>
            <person name="Lin M.F."/>
            <person name="Parker B.J."/>
            <person name="Washietl S."/>
            <person name="Kheradpour P."/>
            <person name="Ernst J."/>
            <person name="Jordan G."/>
            <person name="Mauceli E."/>
            <person name="Ward L.D."/>
            <person name="Lowe C.B."/>
            <person name="Holloway A.K."/>
            <person name="Clamp M."/>
            <person name="Gnerre S."/>
            <person name="Alfoldi J."/>
            <person name="Beal K."/>
            <person name="Chang J."/>
            <person name="Clawson H."/>
            <person name="Cuff J."/>
            <person name="Di Palma F."/>
            <person name="Fitzgerald S."/>
            <person name="Flicek P."/>
            <person name="Guttman M."/>
            <person name="Hubisz M.J."/>
            <person name="Jaffe D.B."/>
            <person name="Jungreis I."/>
            <person name="Kent W.J."/>
            <person name="Kostka D."/>
            <person name="Lara M."/>
            <person name="Martins A.L."/>
            <person name="Massingham T."/>
            <person name="Moltke I."/>
            <person name="Raney B.J."/>
            <person name="Rasmussen M.D."/>
            <person name="Robinson J."/>
            <person name="Stark A."/>
            <person name="Vilella A.J."/>
            <person name="Wen J."/>
            <person name="Xie X."/>
            <person name="Zody M.C."/>
            <person name="Baldwin J."/>
            <person name="Bloom T."/>
            <person name="Chin C.W."/>
            <person name="Heiman D."/>
            <person name="Nicol R."/>
            <person name="Nusbaum C."/>
            <person name="Young S."/>
            <person name="Wilkinson J."/>
            <person name="Worley K.C."/>
            <person name="Kovar C.L."/>
            <person name="Muzny D.M."/>
            <person name="Gibbs R.A."/>
            <person name="Cree A."/>
            <person name="Dihn H.H."/>
            <person name="Fowler G."/>
            <person name="Jhangiani S."/>
            <person name="Joshi V."/>
            <person name="Lee S."/>
            <person name="Lewis L.R."/>
            <person name="Nazareth L.V."/>
            <person name="Okwuonu G."/>
            <person name="Santibanez J."/>
            <person name="Warren W.C."/>
            <person name="Mardis E.R."/>
            <person name="Weinstock G.M."/>
            <person name="Wilson R.K."/>
            <person name="Delehaunty K."/>
            <person name="Dooling D."/>
            <person name="Fronik C."/>
            <person name="Fulton L."/>
            <person name="Fulton B."/>
            <person name="Graves T."/>
            <person name="Minx P."/>
            <person name="Sodergren E."/>
            <person name="Birney E."/>
            <person name="Margulies E.H."/>
            <person name="Herrero J."/>
            <person name="Green E.D."/>
            <person name="Haussler D."/>
            <person name="Siepel A."/>
            <person name="Goldman N."/>
            <person name="Pollard K.S."/>
            <person name="Pedersen J.S."/>
            <person name="Lander E.S."/>
            <person name="Kellis M."/>
        </authorList>
    </citation>
    <scope>NUCLEOTIDE SEQUENCE [LARGE SCALE GENOMIC DNA]</scope>
</reference>
<sequence length="50" mass="5534">KIDRISERAGHKCMATESVDRELSGCNAAILKRETMRPSSRVALMVLCEA</sequence>
<evidence type="ECO:0000313" key="3">
    <source>
        <dbReference type="Proteomes" id="UP000001074"/>
    </source>
</evidence>
<keyword evidence="3" id="KW-1185">Reference proteome</keyword>
<dbReference type="Ensembl" id="ENSMLUT00000025677.1">
    <property type="protein sequence ID" value="ENSMLUP00000019190.1"/>
    <property type="gene ID" value="ENSMLUG00000024419.1"/>
</dbReference>
<dbReference type="GO" id="GO:0000122">
    <property type="term" value="P:negative regulation of transcription by RNA polymerase II"/>
    <property type="evidence" value="ECO:0007669"/>
    <property type="project" value="TreeGrafter"/>
</dbReference>
<organism evidence="2 3">
    <name type="scientific">Myotis lucifugus</name>
    <name type="common">Little brown bat</name>
    <dbReference type="NCBI Taxonomy" id="59463"/>
    <lineage>
        <taxon>Eukaryota</taxon>
        <taxon>Metazoa</taxon>
        <taxon>Chordata</taxon>
        <taxon>Craniata</taxon>
        <taxon>Vertebrata</taxon>
        <taxon>Euteleostomi</taxon>
        <taxon>Mammalia</taxon>
        <taxon>Eutheria</taxon>
        <taxon>Laurasiatheria</taxon>
        <taxon>Chiroptera</taxon>
        <taxon>Yangochiroptera</taxon>
        <taxon>Vespertilionidae</taxon>
        <taxon>Myotis</taxon>
    </lineage>
</organism>
<accession>G1Q657</accession>
<reference evidence="2" key="2">
    <citation type="submission" date="2025-08" db="UniProtKB">
        <authorList>
            <consortium name="Ensembl"/>
        </authorList>
    </citation>
    <scope>IDENTIFICATION</scope>
</reference>
<feature type="domain" description="EHMT1/2 cysteine-rich region" evidence="1">
    <location>
        <begin position="13"/>
        <end position="49"/>
    </location>
</feature>
<dbReference type="PANTHER" id="PTHR46307">
    <property type="entry name" value="G9A, ISOFORM B"/>
    <property type="match status" value="1"/>
</dbReference>
<dbReference type="Proteomes" id="UP000001074">
    <property type="component" value="Unassembled WGS sequence"/>
</dbReference>
<protein>
    <recommendedName>
        <fullName evidence="1">EHMT1/2 cysteine-rich region domain-containing protein</fullName>
    </recommendedName>
</protein>
<dbReference type="InterPro" id="IPR047762">
    <property type="entry name" value="EHMT_CRR"/>
</dbReference>
<dbReference type="Pfam" id="PF21533">
    <property type="entry name" value="EHMT1-2_CRR"/>
    <property type="match status" value="1"/>
</dbReference>
<dbReference type="STRING" id="59463.ENSMLUP00000019190"/>
<dbReference type="PANTHER" id="PTHR46307:SF1">
    <property type="entry name" value="HISTONE-LYSINE N-METHYLTRANSFERASE EHMT2"/>
    <property type="match status" value="1"/>
</dbReference>